<evidence type="ECO:0000256" key="1">
    <source>
        <dbReference type="SAM" id="MobiDB-lite"/>
    </source>
</evidence>
<proteinExistence type="predicted"/>
<accession>A0A9P4JMR1</accession>
<keyword evidence="3" id="KW-1185">Reference proteome</keyword>
<comment type="caution">
    <text evidence="2">The sequence shown here is derived from an EMBL/GenBank/DDBJ whole genome shotgun (WGS) entry which is preliminary data.</text>
</comment>
<reference evidence="2" key="1">
    <citation type="journal article" date="2020" name="Stud. Mycol.">
        <title>101 Dothideomycetes genomes: a test case for predicting lifestyles and emergence of pathogens.</title>
        <authorList>
            <person name="Haridas S."/>
            <person name="Albert R."/>
            <person name="Binder M."/>
            <person name="Bloem J."/>
            <person name="Labutti K."/>
            <person name="Salamov A."/>
            <person name="Andreopoulos B."/>
            <person name="Baker S."/>
            <person name="Barry K."/>
            <person name="Bills G."/>
            <person name="Bluhm B."/>
            <person name="Cannon C."/>
            <person name="Castanera R."/>
            <person name="Culley D."/>
            <person name="Daum C."/>
            <person name="Ezra D."/>
            <person name="Gonzalez J."/>
            <person name="Henrissat B."/>
            <person name="Kuo A."/>
            <person name="Liang C."/>
            <person name="Lipzen A."/>
            <person name="Lutzoni F."/>
            <person name="Magnuson J."/>
            <person name="Mondo S."/>
            <person name="Nolan M."/>
            <person name="Ohm R."/>
            <person name="Pangilinan J."/>
            <person name="Park H.-J."/>
            <person name="Ramirez L."/>
            <person name="Alfaro M."/>
            <person name="Sun H."/>
            <person name="Tritt A."/>
            <person name="Yoshinaga Y."/>
            <person name="Zwiers L.-H."/>
            <person name="Turgeon B."/>
            <person name="Goodwin S."/>
            <person name="Spatafora J."/>
            <person name="Crous P."/>
            <person name="Grigoriev I."/>
        </authorList>
    </citation>
    <scope>NUCLEOTIDE SEQUENCE</scope>
    <source>
        <strain evidence="2">ATCC 74209</strain>
    </source>
</reference>
<sequence length="176" mass="20022">MSFSYTVHSINNSFDTLIRWYREFMAKTEQAFQAFHQRLVYLEKRLDTSDRTALSDAQVERVLRKILAERFAKSNQSTHQLPADGPPGGAFISNIKDNFVPPKPVAVDINKLLVDPNACPNPAWARDMAMLTQDLTSYPRQDPNTRTKSDPIRASSNFFNNDPNPPNKVHSNNAWS</sequence>
<dbReference type="AlphaFoldDB" id="A0A9P4JMR1"/>
<feature type="region of interest" description="Disordered" evidence="1">
    <location>
        <begin position="137"/>
        <end position="176"/>
    </location>
</feature>
<organism evidence="2 3">
    <name type="scientific">Delitschia confertaspora ATCC 74209</name>
    <dbReference type="NCBI Taxonomy" id="1513339"/>
    <lineage>
        <taxon>Eukaryota</taxon>
        <taxon>Fungi</taxon>
        <taxon>Dikarya</taxon>
        <taxon>Ascomycota</taxon>
        <taxon>Pezizomycotina</taxon>
        <taxon>Dothideomycetes</taxon>
        <taxon>Pleosporomycetidae</taxon>
        <taxon>Pleosporales</taxon>
        <taxon>Delitschiaceae</taxon>
        <taxon>Delitschia</taxon>
    </lineage>
</organism>
<dbReference type="OrthoDB" id="3735750at2759"/>
<dbReference type="Proteomes" id="UP000799536">
    <property type="component" value="Unassembled WGS sequence"/>
</dbReference>
<evidence type="ECO:0000313" key="3">
    <source>
        <dbReference type="Proteomes" id="UP000799536"/>
    </source>
</evidence>
<protein>
    <submittedName>
        <fullName evidence="2">Uncharacterized protein</fullName>
    </submittedName>
</protein>
<name>A0A9P4JMR1_9PLEO</name>
<evidence type="ECO:0000313" key="2">
    <source>
        <dbReference type="EMBL" id="KAF2201104.1"/>
    </source>
</evidence>
<dbReference type="EMBL" id="ML993991">
    <property type="protein sequence ID" value="KAF2201104.1"/>
    <property type="molecule type" value="Genomic_DNA"/>
</dbReference>
<gene>
    <name evidence="2" type="ORF">GQ43DRAFT_372275</name>
</gene>